<accession>A0A6J5KXV6</accession>
<name>A0A6J5KXV6_9CAUD</name>
<proteinExistence type="predicted"/>
<reference evidence="1" key="1">
    <citation type="submission" date="2020-04" db="EMBL/GenBank/DDBJ databases">
        <authorList>
            <person name="Chiriac C."/>
            <person name="Salcher M."/>
            <person name="Ghai R."/>
            <person name="Kavagutti S V."/>
        </authorList>
    </citation>
    <scope>NUCLEOTIDE SEQUENCE</scope>
</reference>
<protein>
    <submittedName>
        <fullName evidence="1">Uncharacterized protein</fullName>
    </submittedName>
</protein>
<evidence type="ECO:0000313" key="1">
    <source>
        <dbReference type="EMBL" id="CAB4126871.1"/>
    </source>
</evidence>
<sequence>MLEQLDFKKKAVPAQADHPDYGTNRRYAETWIACNIEPAVYGINATLGNKMVRFDHTPCKGTKAVSQSTIVELAMPRNDFQKELNAIYSMYKQIDADYRAKYATEIEASERKLAAAMMGLNPKDYKINTRIHWL</sequence>
<gene>
    <name evidence="1" type="ORF">UFOVP80_64</name>
</gene>
<dbReference type="EMBL" id="LR796205">
    <property type="protein sequence ID" value="CAB4126871.1"/>
    <property type="molecule type" value="Genomic_DNA"/>
</dbReference>
<organism evidence="1">
    <name type="scientific">uncultured Caudovirales phage</name>
    <dbReference type="NCBI Taxonomy" id="2100421"/>
    <lineage>
        <taxon>Viruses</taxon>
        <taxon>Duplodnaviria</taxon>
        <taxon>Heunggongvirae</taxon>
        <taxon>Uroviricota</taxon>
        <taxon>Caudoviricetes</taxon>
        <taxon>Peduoviridae</taxon>
        <taxon>Maltschvirus</taxon>
        <taxon>Maltschvirus maltsch</taxon>
    </lineage>
</organism>